<dbReference type="RefSeq" id="WP_047183837.1">
    <property type="nucleotide sequence ID" value="NZ_JAHHXM010000003.1"/>
</dbReference>
<dbReference type="EMBL" id="LGTK01000063">
    <property type="protein sequence ID" value="KPH71783.1"/>
    <property type="molecule type" value="Genomic_DNA"/>
</dbReference>
<evidence type="ECO:0008006" key="3">
    <source>
        <dbReference type="Google" id="ProtNLM"/>
    </source>
</evidence>
<organism evidence="1 2">
    <name type="scientific">Oceanobacillus caeni</name>
    <dbReference type="NCBI Taxonomy" id="405946"/>
    <lineage>
        <taxon>Bacteria</taxon>
        <taxon>Bacillati</taxon>
        <taxon>Bacillota</taxon>
        <taxon>Bacilli</taxon>
        <taxon>Bacillales</taxon>
        <taxon>Bacillaceae</taxon>
        <taxon>Oceanobacillus</taxon>
    </lineage>
</organism>
<dbReference type="Proteomes" id="UP000037854">
    <property type="component" value="Unassembled WGS sequence"/>
</dbReference>
<comment type="caution">
    <text evidence="1">The sequence shown here is derived from an EMBL/GenBank/DDBJ whole genome shotgun (WGS) entry which is preliminary data.</text>
</comment>
<reference evidence="1 2" key="1">
    <citation type="submission" date="2015-07" db="EMBL/GenBank/DDBJ databases">
        <title>High-quality draft genome sequence of Oceanobacillus caeni HM6, a bacillus isolated from a human feces.</title>
        <authorList>
            <person name="Kumar J."/>
            <person name="Verma M.K."/>
            <person name="Pandey R."/>
            <person name="Bhambi M."/>
            <person name="Chauhan N."/>
        </authorList>
    </citation>
    <scope>NUCLEOTIDE SEQUENCE [LARGE SCALE GENOMIC DNA]</scope>
    <source>
        <strain evidence="1 2">HM6</strain>
    </source>
</reference>
<keyword evidence="2" id="KW-1185">Reference proteome</keyword>
<accession>A0ABR5MGN6</accession>
<evidence type="ECO:0000313" key="2">
    <source>
        <dbReference type="Proteomes" id="UP000037854"/>
    </source>
</evidence>
<dbReference type="InterPro" id="IPR025622">
    <property type="entry name" value="YqzE"/>
</dbReference>
<proteinExistence type="predicted"/>
<protein>
    <recommendedName>
        <fullName evidence="3">YqzE family protein</fullName>
    </recommendedName>
</protein>
<evidence type="ECO:0000313" key="1">
    <source>
        <dbReference type="EMBL" id="KPH71783.1"/>
    </source>
</evidence>
<gene>
    <name evidence="1" type="ORF">AFL42_14285</name>
</gene>
<dbReference type="Pfam" id="PF14038">
    <property type="entry name" value="YqzE"/>
    <property type="match status" value="1"/>
</dbReference>
<sequence>MKGNDYIKFVTEQVVSYLDLPAEERQKRKLDRKNTNSNFSNHWFGVLPFAIKSLRKKAE</sequence>
<name>A0ABR5MGN6_9BACI</name>